<evidence type="ECO:0000313" key="2">
    <source>
        <dbReference type="EMBL" id="MDN7024712.1"/>
    </source>
</evidence>
<dbReference type="PROSITE" id="PS51379">
    <property type="entry name" value="4FE4S_FER_2"/>
    <property type="match status" value="1"/>
</dbReference>
<dbReference type="NCBIfam" id="NF038196">
    <property type="entry name" value="ferrodoxin_EFR1"/>
    <property type="match status" value="2"/>
</dbReference>
<name>A0ABT8M9U3_9EURY</name>
<dbReference type="Gene3D" id="3.40.50.360">
    <property type="match status" value="1"/>
</dbReference>
<dbReference type="Proteomes" id="UP001168338">
    <property type="component" value="Unassembled WGS sequence"/>
</dbReference>
<protein>
    <recommendedName>
        <fullName evidence="1">4Fe-4S ferredoxin-type domain-containing protein</fullName>
    </recommendedName>
</protein>
<dbReference type="Gene3D" id="3.30.70.20">
    <property type="match status" value="1"/>
</dbReference>
<comment type="caution">
    <text evidence="2">The sequence shown here is derived from an EMBL/GenBank/DDBJ whole genome shotgun (WGS) entry which is preliminary data.</text>
</comment>
<organism evidence="2 3">
    <name type="scientific">Methanoculleus frigidifontis</name>
    <dbReference type="NCBI Taxonomy" id="2584085"/>
    <lineage>
        <taxon>Archaea</taxon>
        <taxon>Methanobacteriati</taxon>
        <taxon>Methanobacteriota</taxon>
        <taxon>Stenosarchaea group</taxon>
        <taxon>Methanomicrobia</taxon>
        <taxon>Methanomicrobiales</taxon>
        <taxon>Methanomicrobiaceae</taxon>
        <taxon>Methanoculleus</taxon>
    </lineage>
</organism>
<feature type="domain" description="4Fe-4S ferredoxin-type" evidence="1">
    <location>
        <begin position="198"/>
        <end position="226"/>
    </location>
</feature>
<dbReference type="RefSeq" id="WP_301663827.1">
    <property type="nucleotide sequence ID" value="NZ_VCYH01000004.1"/>
</dbReference>
<gene>
    <name evidence="2" type="ORF">FGU65_07400</name>
</gene>
<dbReference type="SUPFAM" id="SSF54862">
    <property type="entry name" value="4Fe-4S ferredoxins"/>
    <property type="match status" value="1"/>
</dbReference>
<dbReference type="PROSITE" id="PS00198">
    <property type="entry name" value="4FE4S_FER_1"/>
    <property type="match status" value="2"/>
</dbReference>
<proteinExistence type="predicted"/>
<dbReference type="Pfam" id="PF00037">
    <property type="entry name" value="Fer4"/>
    <property type="match status" value="1"/>
</dbReference>
<accession>A0ABT8M9U3</accession>
<dbReference type="InterPro" id="IPR047964">
    <property type="entry name" value="EFR1-like"/>
</dbReference>
<keyword evidence="3" id="KW-1185">Reference proteome</keyword>
<dbReference type="InterPro" id="IPR029039">
    <property type="entry name" value="Flavoprotein-like_sf"/>
</dbReference>
<evidence type="ECO:0000313" key="3">
    <source>
        <dbReference type="Proteomes" id="UP001168338"/>
    </source>
</evidence>
<dbReference type="InterPro" id="IPR017896">
    <property type="entry name" value="4Fe4S_Fe-S-bd"/>
</dbReference>
<dbReference type="InterPro" id="IPR026816">
    <property type="entry name" value="Flavodoxin_dom"/>
</dbReference>
<dbReference type="Pfam" id="PF12724">
    <property type="entry name" value="Flavodoxin_5"/>
    <property type="match status" value="1"/>
</dbReference>
<reference evidence="2" key="1">
    <citation type="submission" date="2019-05" db="EMBL/GenBank/DDBJ databases">
        <title>Methanoculleus sp. FWC-SCC1, a methanogenic archaeon isolated from deep marine cold seep.</title>
        <authorList>
            <person name="Chen Y.-W."/>
            <person name="Chen S.-C."/>
            <person name="Teng N.-H."/>
            <person name="Lai M.-C."/>
        </authorList>
    </citation>
    <scope>NUCLEOTIDE SEQUENCE</scope>
    <source>
        <strain evidence="2">FWC-SCC1</strain>
    </source>
</reference>
<dbReference type="EMBL" id="VCYH01000004">
    <property type="protein sequence ID" value="MDN7024712.1"/>
    <property type="molecule type" value="Genomic_DNA"/>
</dbReference>
<evidence type="ECO:0000259" key="1">
    <source>
        <dbReference type="PROSITE" id="PS51379"/>
    </source>
</evidence>
<dbReference type="SUPFAM" id="SSF52218">
    <property type="entry name" value="Flavoproteins"/>
    <property type="match status" value="1"/>
</dbReference>
<dbReference type="InterPro" id="IPR017900">
    <property type="entry name" value="4Fe4S_Fe_S_CS"/>
</dbReference>
<sequence>METVLYFFSGTGNTLALAKYVQEKTAATMLPIAAMRDADAVAVQSEAIGIVTPVYYGDLPNIVKDFLRKLRNIEERYIFLVVNYGGGTGTSVATAKKLVRENGGRVSAVYSIHMPQNSFAKSAETPTGLYAAAERVLSDIRQTVLQQKEGTFSTNRYADALQGILYAILKPMYRKHLLRLSSLDADASIEAAIAAADRTFSVNESCTGCGICARVCPVDNIDLASGRPGWLHHCENCLACYTWCPEKAIRGPLVEENYYYRHPGVRLQDLAGQKMGSIP</sequence>